<evidence type="ECO:0000259" key="2">
    <source>
        <dbReference type="Pfam" id="PF03749"/>
    </source>
</evidence>
<feature type="domain" description="Sugar fermentation stimulation protein C-terminal" evidence="2">
    <location>
        <begin position="84"/>
        <end position="223"/>
    </location>
</feature>
<protein>
    <recommendedName>
        <fullName evidence="1">Sugar fermentation stimulation protein homolog</fullName>
    </recommendedName>
</protein>
<evidence type="ECO:0000313" key="4">
    <source>
        <dbReference type="EMBL" id="SMQ80300.1"/>
    </source>
</evidence>
<evidence type="ECO:0000259" key="3">
    <source>
        <dbReference type="Pfam" id="PF17746"/>
    </source>
</evidence>
<dbReference type="PANTHER" id="PTHR30545">
    <property type="entry name" value="SUGAR FERMENTATION STIMULATION PROTEIN A"/>
    <property type="match status" value="1"/>
</dbReference>
<dbReference type="EMBL" id="FXWH01000003">
    <property type="protein sequence ID" value="SMQ80300.1"/>
    <property type="molecule type" value="Genomic_DNA"/>
</dbReference>
<dbReference type="InterPro" id="IPR040452">
    <property type="entry name" value="SfsA_C"/>
</dbReference>
<comment type="similarity">
    <text evidence="1">Belongs to the SfsA family.</text>
</comment>
<dbReference type="OrthoDB" id="9802365at2"/>
<feature type="domain" description="SfsA N-terminal OB" evidence="3">
    <location>
        <begin position="13"/>
        <end position="80"/>
    </location>
</feature>
<evidence type="ECO:0000313" key="5">
    <source>
        <dbReference type="Proteomes" id="UP000194450"/>
    </source>
</evidence>
<dbReference type="FunFam" id="2.40.50.580:FF:000001">
    <property type="entry name" value="Sugar fermentation stimulation protein A"/>
    <property type="match status" value="1"/>
</dbReference>
<dbReference type="Gene3D" id="3.40.1350.60">
    <property type="match status" value="1"/>
</dbReference>
<dbReference type="Pfam" id="PF03749">
    <property type="entry name" value="SfsA"/>
    <property type="match status" value="1"/>
</dbReference>
<accession>A0A1Y6FWT5</accession>
<dbReference type="Gene3D" id="2.40.50.580">
    <property type="match status" value="1"/>
</dbReference>
<dbReference type="Pfam" id="PF17746">
    <property type="entry name" value="SfsA_N"/>
    <property type="match status" value="1"/>
</dbReference>
<dbReference type="PANTHER" id="PTHR30545:SF2">
    <property type="entry name" value="SUGAR FERMENTATION STIMULATION PROTEIN A"/>
    <property type="match status" value="1"/>
</dbReference>
<dbReference type="InterPro" id="IPR041465">
    <property type="entry name" value="SfsA_N"/>
</dbReference>
<dbReference type="NCBIfam" id="TIGR00230">
    <property type="entry name" value="sfsA"/>
    <property type="match status" value="1"/>
</dbReference>
<sequence>MQFHKPLQTAKLIQRYKRFLADVTTNSGNTFTIHCPNTGAMTGCAEPGYQVWFSESENLKRKYCYTWELARTFCDDFICVNTLRANQLAGDILSDGLIAELADLQELRAEVKYGSQGSRVDWHGLDNKRECFIEVKSVTLKDPDNSTGYFPDARSKRAGKHLQELMEVAAQGHRAVVLYVVMHTGITSVQSAAQVDPDYAQLCIEAAAKGVEFYAYKCAISPEGISPQQQIKVTT</sequence>
<gene>
    <name evidence="1" type="primary">sfsA</name>
    <name evidence="4" type="ORF">SAMN06297229_2072</name>
</gene>
<dbReference type="AlphaFoldDB" id="A0A1Y6FWT5"/>
<organism evidence="4 5">
    <name type="scientific">Pseudidiomarina planktonica</name>
    <dbReference type="NCBI Taxonomy" id="1323738"/>
    <lineage>
        <taxon>Bacteria</taxon>
        <taxon>Pseudomonadati</taxon>
        <taxon>Pseudomonadota</taxon>
        <taxon>Gammaproteobacteria</taxon>
        <taxon>Alteromonadales</taxon>
        <taxon>Idiomarinaceae</taxon>
        <taxon>Pseudidiomarina</taxon>
    </lineage>
</organism>
<reference evidence="5" key="1">
    <citation type="submission" date="2017-04" db="EMBL/GenBank/DDBJ databases">
        <authorList>
            <person name="Varghese N."/>
            <person name="Submissions S."/>
        </authorList>
    </citation>
    <scope>NUCLEOTIDE SEQUENCE [LARGE SCALE GENOMIC DNA]</scope>
</reference>
<dbReference type="CDD" id="cd22359">
    <property type="entry name" value="SfsA-like_bacterial"/>
    <property type="match status" value="1"/>
</dbReference>
<keyword evidence="5" id="KW-1185">Reference proteome</keyword>
<dbReference type="Proteomes" id="UP000194450">
    <property type="component" value="Unassembled WGS sequence"/>
</dbReference>
<evidence type="ECO:0000256" key="1">
    <source>
        <dbReference type="HAMAP-Rule" id="MF_00095"/>
    </source>
</evidence>
<dbReference type="GO" id="GO:0003677">
    <property type="term" value="F:DNA binding"/>
    <property type="evidence" value="ECO:0007669"/>
    <property type="project" value="InterPro"/>
</dbReference>
<name>A0A1Y6FWT5_9GAMM</name>
<proteinExistence type="inferred from homology"/>
<dbReference type="HAMAP" id="MF_00095">
    <property type="entry name" value="SfsA"/>
    <property type="match status" value="1"/>
</dbReference>
<dbReference type="InterPro" id="IPR005224">
    <property type="entry name" value="SfsA"/>
</dbReference>
<dbReference type="RefSeq" id="WP_086435217.1">
    <property type="nucleotide sequence ID" value="NZ_FXWH01000003.1"/>
</dbReference>